<sequence>MDDSLWNELRDFTREEIGRPLFGKDPELTPSTRVNYDLGIDGDDAIEFIEKLFDRFNVANVETFPVNRYFSGEGIDSLALLRAIPALFRLMRTGTRLQTKRSLSLGMLLDAMRAHRWDTEAIERRHAMESRD</sequence>
<evidence type="ECO:0000313" key="2">
    <source>
        <dbReference type="Proteomes" id="UP001431019"/>
    </source>
</evidence>
<keyword evidence="2" id="KW-1185">Reference proteome</keyword>
<name>A0ABS8JXU5_9BURK</name>
<comment type="caution">
    <text evidence="1">The sequence shown here is derived from an EMBL/GenBank/DDBJ whole genome shotgun (WGS) entry which is preliminary data.</text>
</comment>
<organism evidence="1 2">
    <name type="scientific">Paraburkholderia sejongensis</name>
    <dbReference type="NCBI Taxonomy" id="2886946"/>
    <lineage>
        <taxon>Bacteria</taxon>
        <taxon>Pseudomonadati</taxon>
        <taxon>Pseudomonadota</taxon>
        <taxon>Betaproteobacteria</taxon>
        <taxon>Burkholderiales</taxon>
        <taxon>Burkholderiaceae</taxon>
        <taxon>Paraburkholderia</taxon>
    </lineage>
</organism>
<gene>
    <name evidence="1" type="ORF">LJ656_19225</name>
</gene>
<dbReference type="Proteomes" id="UP001431019">
    <property type="component" value="Unassembled WGS sequence"/>
</dbReference>
<protein>
    <submittedName>
        <fullName evidence="1">DUF1493 family protein</fullName>
    </submittedName>
</protein>
<reference evidence="1 2" key="1">
    <citation type="submission" date="2021-11" db="EMBL/GenBank/DDBJ databases">
        <authorList>
            <person name="Oh E.-T."/>
            <person name="Kim S.-B."/>
        </authorList>
    </citation>
    <scope>NUCLEOTIDE SEQUENCE [LARGE SCALE GENOMIC DNA]</scope>
    <source>
        <strain evidence="1 2">MMS20-SJTR3</strain>
    </source>
</reference>
<dbReference type="Pfam" id="PF07377">
    <property type="entry name" value="DUF1493"/>
    <property type="match status" value="1"/>
</dbReference>
<proteinExistence type="predicted"/>
<accession>A0ABS8JXU5</accession>
<evidence type="ECO:0000313" key="1">
    <source>
        <dbReference type="EMBL" id="MCC8394729.1"/>
    </source>
</evidence>
<dbReference type="RefSeq" id="WP_230510960.1">
    <property type="nucleotide sequence ID" value="NZ_JAJITD010000009.1"/>
</dbReference>
<dbReference type="InterPro" id="IPR010862">
    <property type="entry name" value="DUF1493"/>
</dbReference>
<dbReference type="EMBL" id="JAJITD010000009">
    <property type="protein sequence ID" value="MCC8394729.1"/>
    <property type="molecule type" value="Genomic_DNA"/>
</dbReference>